<gene>
    <name evidence="6" type="ORF">GCM10017577_01620</name>
</gene>
<evidence type="ECO:0000256" key="1">
    <source>
        <dbReference type="ARBA" id="ARBA00005820"/>
    </source>
</evidence>
<dbReference type="RefSeq" id="WP_051736973.1">
    <property type="nucleotide sequence ID" value="NZ_BAAAUZ010000015.1"/>
</dbReference>
<dbReference type="Pfam" id="PF03704">
    <property type="entry name" value="BTAD"/>
    <property type="match status" value="1"/>
</dbReference>
<evidence type="ECO:0000256" key="2">
    <source>
        <dbReference type="ARBA" id="ARBA00023125"/>
    </source>
</evidence>
<comment type="similarity">
    <text evidence="1">Belongs to the AfsR/DnrI/RedD regulatory family.</text>
</comment>
<dbReference type="Gene3D" id="3.40.50.300">
    <property type="entry name" value="P-loop containing nucleotide triphosphate hydrolases"/>
    <property type="match status" value="1"/>
</dbReference>
<comment type="caution">
    <text evidence="6">The sequence shown here is derived from an EMBL/GenBank/DDBJ whole genome shotgun (WGS) entry which is preliminary data.</text>
</comment>
<dbReference type="SUPFAM" id="SSF46894">
    <property type="entry name" value="C-terminal effector domain of the bipartite response regulators"/>
    <property type="match status" value="1"/>
</dbReference>
<protein>
    <submittedName>
        <fullName evidence="6">SARP family transcriptional regulator</fullName>
    </submittedName>
</protein>
<evidence type="ECO:0000256" key="3">
    <source>
        <dbReference type="PROSITE-ProRule" id="PRU01091"/>
    </source>
</evidence>
<dbReference type="InterPro" id="IPR011990">
    <property type="entry name" value="TPR-like_helical_dom_sf"/>
</dbReference>
<dbReference type="EMBL" id="BSFQ01000001">
    <property type="protein sequence ID" value="GLL09022.1"/>
    <property type="molecule type" value="Genomic_DNA"/>
</dbReference>
<keyword evidence="2 3" id="KW-0238">DNA-binding</keyword>
<dbReference type="Proteomes" id="UP001143463">
    <property type="component" value="Unassembled WGS sequence"/>
</dbReference>
<dbReference type="Gene3D" id="1.10.10.10">
    <property type="entry name" value="Winged helix-like DNA-binding domain superfamily/Winged helix DNA-binding domain"/>
    <property type="match status" value="1"/>
</dbReference>
<proteinExistence type="inferred from homology"/>
<keyword evidence="7" id="KW-1185">Reference proteome</keyword>
<dbReference type="AlphaFoldDB" id="A0A9W6KXE9"/>
<dbReference type="GO" id="GO:0000160">
    <property type="term" value="P:phosphorelay signal transduction system"/>
    <property type="evidence" value="ECO:0007669"/>
    <property type="project" value="InterPro"/>
</dbReference>
<feature type="domain" description="OmpR/PhoB-type" evidence="5">
    <location>
        <begin position="1"/>
        <end position="94"/>
    </location>
</feature>
<accession>A0A9W6KXE9</accession>
<dbReference type="CDD" id="cd15831">
    <property type="entry name" value="BTAD"/>
    <property type="match status" value="1"/>
</dbReference>
<dbReference type="SMART" id="SM00862">
    <property type="entry name" value="Trans_reg_C"/>
    <property type="match status" value="1"/>
</dbReference>
<evidence type="ECO:0000259" key="5">
    <source>
        <dbReference type="PROSITE" id="PS51755"/>
    </source>
</evidence>
<reference evidence="6" key="2">
    <citation type="submission" date="2023-01" db="EMBL/GenBank/DDBJ databases">
        <authorList>
            <person name="Sun Q."/>
            <person name="Evtushenko L."/>
        </authorList>
    </citation>
    <scope>NUCLEOTIDE SEQUENCE</scope>
    <source>
        <strain evidence="6">VKM Ac-1069</strain>
    </source>
</reference>
<dbReference type="Pfam" id="PF25872">
    <property type="entry name" value="HTH_77"/>
    <property type="match status" value="1"/>
</dbReference>
<organism evidence="6 7">
    <name type="scientific">Pseudonocardia halophobica</name>
    <dbReference type="NCBI Taxonomy" id="29401"/>
    <lineage>
        <taxon>Bacteria</taxon>
        <taxon>Bacillati</taxon>
        <taxon>Actinomycetota</taxon>
        <taxon>Actinomycetes</taxon>
        <taxon>Pseudonocardiales</taxon>
        <taxon>Pseudonocardiaceae</taxon>
        <taxon>Pseudonocardia</taxon>
    </lineage>
</organism>
<dbReference type="SMART" id="SM01043">
    <property type="entry name" value="BTAD"/>
    <property type="match status" value="1"/>
</dbReference>
<dbReference type="InterPro" id="IPR036388">
    <property type="entry name" value="WH-like_DNA-bd_sf"/>
</dbReference>
<evidence type="ECO:0000313" key="6">
    <source>
        <dbReference type="EMBL" id="GLL09022.1"/>
    </source>
</evidence>
<name>A0A9W6KXE9_9PSEU</name>
<dbReference type="InterPro" id="IPR058852">
    <property type="entry name" value="HTH_77"/>
</dbReference>
<dbReference type="Pfam" id="PF13401">
    <property type="entry name" value="AAA_22"/>
    <property type="match status" value="1"/>
</dbReference>
<dbReference type="GO" id="GO:0006355">
    <property type="term" value="P:regulation of DNA-templated transcription"/>
    <property type="evidence" value="ECO:0007669"/>
    <property type="project" value="InterPro"/>
</dbReference>
<evidence type="ECO:0000256" key="4">
    <source>
        <dbReference type="SAM" id="MobiDB-lite"/>
    </source>
</evidence>
<feature type="DNA-binding region" description="OmpR/PhoB-type" evidence="3">
    <location>
        <begin position="1"/>
        <end position="94"/>
    </location>
</feature>
<sequence>MIEVRLLGPVSVVVDGNGRDVGRSSERALLALLALRTGTVVSSARLIDDLWGEQLPDDPANALQTRVSKLRRALAAAGAAGVVATRSPGYVLDLGSARVDALRAAELVELARRADPDRAEALHTEALGLWRGEPLAEFTGEGWAGPEQARLAELRLTAVEERARLRLAAGRDAEVLAEVEPLVAAHPLRERLRAHQMTALYRAGRQAEALEAYADLRRALADELGLDPSPELEAVHEAVLRRHPDLDPPAVARPRPHAPLPARLTAVLGRGEELERVAQLCRDRRLVTLTGPGGAGKTTLATEAARTVTHRFPDGVVLVELAGVEDPARVPAAVVDALGLAGDAAVDPAERLVGALRGSRLLLVVDNCEHVVDACAVLVERLLAGCPSVHVLASSREALAVPGEVQLPVRPLPVPPAGAAPDELAANDAVRLFAERAWAARPDFVLDDSTLGPVAEICRRLDGLPLALELAAARVAVLPVDRIAQRLSDRFALLTAGPRTAAARHRTLQATLDWSHTLLDDEERVLFRRLAVFRGSWTLEEAEAACAGDPLPAGAVLDVLDRLVARSLVVDAHGGDGRFRMLETVRAYAGRRLDEAGERPVFARRHAEAVLAVAEAAAPLLRGRDQHTALARLRAERDNVDAALTWALDHVADAPDVALRLVGALGWWWYFGRHDEGRRVVDAVLGAAEGVVGGSPAARAVAHQAASLVWRPGACVVHPSARCAQEAAVSLAAAEEAGAVGPATYARILLAVEGVTGADPAGAEELLTAAEQALHRAGDEWGLALTTFVRAEIGFRTGSVPLAEAERLAVRAADGFAGLGDRWGHSAVLGHHGTAVRLSGRPAEAVPLIERSARLATELGLLLTLQWMQAELAYCALLLGDRDRALERCAEAEDTARRLGAGPGAEFAALVRGIDARRRGDLAGARSVLTAAVDHLAAAGIGGLAAALAVQLGHVLELSGELAAAERTHHRALELGGAAARPAALEGLACVAVARGDAARAARLLGAAAADRDRTGHPADAVEQEAADRARSGARTALGEQAFAEALADARRTGPGPLTCGD</sequence>
<dbReference type="PANTHER" id="PTHR47691">
    <property type="entry name" value="REGULATOR-RELATED"/>
    <property type="match status" value="1"/>
</dbReference>
<reference evidence="6" key="1">
    <citation type="journal article" date="2014" name="Int. J. Syst. Evol. Microbiol.">
        <title>Complete genome sequence of Corynebacterium casei LMG S-19264T (=DSM 44701T), isolated from a smear-ripened cheese.</title>
        <authorList>
            <consortium name="US DOE Joint Genome Institute (JGI-PGF)"/>
            <person name="Walter F."/>
            <person name="Albersmeier A."/>
            <person name="Kalinowski J."/>
            <person name="Ruckert C."/>
        </authorList>
    </citation>
    <scope>NUCLEOTIDE SEQUENCE</scope>
    <source>
        <strain evidence="6">VKM Ac-1069</strain>
    </source>
</reference>
<dbReference type="InterPro" id="IPR027417">
    <property type="entry name" value="P-loop_NTPase"/>
</dbReference>
<feature type="region of interest" description="Disordered" evidence="4">
    <location>
        <begin position="1012"/>
        <end position="1033"/>
    </location>
</feature>
<dbReference type="Gene3D" id="1.25.40.10">
    <property type="entry name" value="Tetratricopeptide repeat domain"/>
    <property type="match status" value="2"/>
</dbReference>
<dbReference type="PANTHER" id="PTHR47691:SF3">
    <property type="entry name" value="HTH-TYPE TRANSCRIPTIONAL REGULATOR RV0890C-RELATED"/>
    <property type="match status" value="1"/>
</dbReference>
<dbReference type="GO" id="GO:0016887">
    <property type="term" value="F:ATP hydrolysis activity"/>
    <property type="evidence" value="ECO:0007669"/>
    <property type="project" value="InterPro"/>
</dbReference>
<dbReference type="InterPro" id="IPR049945">
    <property type="entry name" value="AAA_22"/>
</dbReference>
<dbReference type="InterPro" id="IPR005158">
    <property type="entry name" value="BTAD"/>
</dbReference>
<dbReference type="Pfam" id="PF00486">
    <property type="entry name" value="Trans_reg_C"/>
    <property type="match status" value="1"/>
</dbReference>
<dbReference type="GO" id="GO:0003677">
    <property type="term" value="F:DNA binding"/>
    <property type="evidence" value="ECO:0007669"/>
    <property type="project" value="UniProtKB-UniRule"/>
</dbReference>
<dbReference type="PRINTS" id="PR00364">
    <property type="entry name" value="DISEASERSIST"/>
</dbReference>
<dbReference type="PROSITE" id="PS51755">
    <property type="entry name" value="OMPR_PHOB"/>
    <property type="match status" value="1"/>
</dbReference>
<dbReference type="InterPro" id="IPR016032">
    <property type="entry name" value="Sig_transdc_resp-reg_C-effctor"/>
</dbReference>
<evidence type="ECO:0000313" key="7">
    <source>
        <dbReference type="Proteomes" id="UP001143463"/>
    </source>
</evidence>
<dbReference type="InterPro" id="IPR001867">
    <property type="entry name" value="OmpR/PhoB-type_DNA-bd"/>
</dbReference>
<dbReference type="SUPFAM" id="SSF48452">
    <property type="entry name" value="TPR-like"/>
    <property type="match status" value="2"/>
</dbReference>
<dbReference type="SUPFAM" id="SSF52540">
    <property type="entry name" value="P-loop containing nucleoside triphosphate hydrolases"/>
    <property type="match status" value="1"/>
</dbReference>